<gene>
    <name evidence="1" type="ORF">IQ24_01707</name>
</gene>
<evidence type="ECO:0000313" key="1">
    <source>
        <dbReference type="EMBL" id="TWI35197.1"/>
    </source>
</evidence>
<dbReference type="Proteomes" id="UP000316225">
    <property type="component" value="Unassembled WGS sequence"/>
</dbReference>
<comment type="caution">
    <text evidence="1">The sequence shown here is derived from an EMBL/GenBank/DDBJ whole genome shotgun (WGS) entry which is preliminary data.</text>
</comment>
<protein>
    <submittedName>
        <fullName evidence="1">Uncharacterized protein</fullName>
    </submittedName>
</protein>
<dbReference type="EMBL" id="VLKU01000004">
    <property type="protein sequence ID" value="TWI35197.1"/>
    <property type="molecule type" value="Genomic_DNA"/>
</dbReference>
<accession>A0A562NSL1</accession>
<dbReference type="AlphaFoldDB" id="A0A562NSL1"/>
<dbReference type="OrthoDB" id="7990239at2"/>
<evidence type="ECO:0000313" key="2">
    <source>
        <dbReference type="Proteomes" id="UP000316225"/>
    </source>
</evidence>
<dbReference type="RefSeq" id="WP_145397491.1">
    <property type="nucleotide sequence ID" value="NZ_VLKU01000004.1"/>
</dbReference>
<organism evidence="1 2">
    <name type="scientific">Paracoccus sulfuroxidans</name>
    <dbReference type="NCBI Taxonomy" id="384678"/>
    <lineage>
        <taxon>Bacteria</taxon>
        <taxon>Pseudomonadati</taxon>
        <taxon>Pseudomonadota</taxon>
        <taxon>Alphaproteobacteria</taxon>
        <taxon>Rhodobacterales</taxon>
        <taxon>Paracoccaceae</taxon>
        <taxon>Paracoccus</taxon>
    </lineage>
</organism>
<reference evidence="1 2" key="1">
    <citation type="journal article" date="2015" name="Stand. Genomic Sci.">
        <title>Genomic Encyclopedia of Bacterial and Archaeal Type Strains, Phase III: the genomes of soil and plant-associated and newly described type strains.</title>
        <authorList>
            <person name="Whitman W.B."/>
            <person name="Woyke T."/>
            <person name="Klenk H.P."/>
            <person name="Zhou Y."/>
            <person name="Lilburn T.G."/>
            <person name="Beck B.J."/>
            <person name="De Vos P."/>
            <person name="Vandamme P."/>
            <person name="Eisen J.A."/>
            <person name="Garrity G."/>
            <person name="Hugenholtz P."/>
            <person name="Kyrpides N.C."/>
        </authorList>
    </citation>
    <scope>NUCLEOTIDE SEQUENCE [LARGE SCALE GENOMIC DNA]</scope>
    <source>
        <strain evidence="1 2">CGMCC 1.5364</strain>
    </source>
</reference>
<proteinExistence type="predicted"/>
<name>A0A562NSL1_9RHOB</name>
<sequence length="207" mass="23362">MWKQRFIGIYWTRPVPWAGFTEISPDVDVAITQSRTIHYQCDVIRRYVKEVGGELESEVSLLELAPDRATPESALSLRKVVTTASPEALFLSVEFSATRGWRPHPFIRDGLPSHRTLGLPPDPILMDGKLFDPADHFAKWRATEKGHVDSKSAHRDTVLDALRPQSSRSYQQLATDLNAKNLKTHGGKDWTADNLRKFLGANWRGTS</sequence>
<keyword evidence="2" id="KW-1185">Reference proteome</keyword>